<evidence type="ECO:0000256" key="11">
    <source>
        <dbReference type="RuleBase" id="RU079119"/>
    </source>
</evidence>
<name>A0A6A6NDY3_HEVBR</name>
<evidence type="ECO:0000256" key="4">
    <source>
        <dbReference type="ARBA" id="ARBA00022692"/>
    </source>
</evidence>
<evidence type="ECO:0000256" key="8">
    <source>
        <dbReference type="ARBA" id="ARBA00023288"/>
    </source>
</evidence>
<keyword evidence="15" id="KW-1185">Reference proteome</keyword>
<dbReference type="GO" id="GO:0006612">
    <property type="term" value="P:protein targeting to membrane"/>
    <property type="evidence" value="ECO:0007669"/>
    <property type="project" value="TreeGrafter"/>
</dbReference>
<evidence type="ECO:0000256" key="6">
    <source>
        <dbReference type="ARBA" id="ARBA00023136"/>
    </source>
</evidence>
<keyword evidence="9 11" id="KW-0012">Acyltransferase</keyword>
<dbReference type="AlphaFoldDB" id="A0A6A6NDY3"/>
<keyword evidence="3 11" id="KW-0808">Transferase</keyword>
<feature type="transmembrane region" description="Helical" evidence="11">
    <location>
        <begin position="274"/>
        <end position="297"/>
    </location>
</feature>
<dbReference type="InterPro" id="IPR001594">
    <property type="entry name" value="Palmitoyltrfase_DHHC"/>
</dbReference>
<evidence type="ECO:0000256" key="9">
    <source>
        <dbReference type="ARBA" id="ARBA00023315"/>
    </source>
</evidence>
<comment type="caution">
    <text evidence="14">The sequence shown here is derived from an EMBL/GenBank/DDBJ whole genome shotgun (WGS) entry which is preliminary data.</text>
</comment>
<feature type="transmembrane region" description="Helical" evidence="11">
    <location>
        <begin position="141"/>
        <end position="161"/>
    </location>
</feature>
<evidence type="ECO:0000256" key="3">
    <source>
        <dbReference type="ARBA" id="ARBA00022679"/>
    </source>
</evidence>
<evidence type="ECO:0000313" key="14">
    <source>
        <dbReference type="EMBL" id="KAF2322929.1"/>
    </source>
</evidence>
<keyword evidence="8" id="KW-0449">Lipoprotein</keyword>
<dbReference type="PANTHER" id="PTHR22883:SF43">
    <property type="entry name" value="PALMITOYLTRANSFERASE APP"/>
    <property type="match status" value="1"/>
</dbReference>
<evidence type="ECO:0000313" key="15">
    <source>
        <dbReference type="Proteomes" id="UP000467840"/>
    </source>
</evidence>
<evidence type="ECO:0000256" key="10">
    <source>
        <dbReference type="ARBA" id="ARBA00048048"/>
    </source>
</evidence>
<reference evidence="14 15" key="1">
    <citation type="journal article" date="2020" name="Mol. Plant">
        <title>The Chromosome-Based Rubber Tree Genome Provides New Insights into Spurge Genome Evolution and Rubber Biosynthesis.</title>
        <authorList>
            <person name="Liu J."/>
            <person name="Shi C."/>
            <person name="Shi C.C."/>
            <person name="Li W."/>
            <person name="Zhang Q.J."/>
            <person name="Zhang Y."/>
            <person name="Li K."/>
            <person name="Lu H.F."/>
            <person name="Shi C."/>
            <person name="Zhu S.T."/>
            <person name="Xiao Z.Y."/>
            <person name="Nan H."/>
            <person name="Yue Y."/>
            <person name="Zhu X.G."/>
            <person name="Wu Y."/>
            <person name="Hong X.N."/>
            <person name="Fan G.Y."/>
            <person name="Tong Y."/>
            <person name="Zhang D."/>
            <person name="Mao C.L."/>
            <person name="Liu Y.L."/>
            <person name="Hao S.J."/>
            <person name="Liu W.Q."/>
            <person name="Lv M.Q."/>
            <person name="Zhang H.B."/>
            <person name="Liu Y."/>
            <person name="Hu-Tang G.R."/>
            <person name="Wang J.P."/>
            <person name="Wang J.H."/>
            <person name="Sun Y.H."/>
            <person name="Ni S.B."/>
            <person name="Chen W.B."/>
            <person name="Zhang X.C."/>
            <person name="Jiao Y.N."/>
            <person name="Eichler E.E."/>
            <person name="Li G.H."/>
            <person name="Liu X."/>
            <person name="Gao L.Z."/>
        </authorList>
    </citation>
    <scope>NUCLEOTIDE SEQUENCE [LARGE SCALE GENOMIC DNA]</scope>
    <source>
        <strain evidence="15">cv. GT1</strain>
        <tissue evidence="14">Leaf</tissue>
    </source>
</reference>
<dbReference type="Proteomes" id="UP000467840">
    <property type="component" value="Chromosome 11"/>
</dbReference>
<evidence type="ECO:0000256" key="1">
    <source>
        <dbReference type="ARBA" id="ARBA00004127"/>
    </source>
</evidence>
<dbReference type="Pfam" id="PF01529">
    <property type="entry name" value="DHHC"/>
    <property type="match status" value="1"/>
</dbReference>
<dbReference type="PANTHER" id="PTHR22883">
    <property type="entry name" value="ZINC FINGER DHHC DOMAIN CONTAINING PROTEIN"/>
    <property type="match status" value="1"/>
</dbReference>
<feature type="domain" description="Palmitoyltransferase DHHC" evidence="13">
    <location>
        <begin position="211"/>
        <end position="258"/>
    </location>
</feature>
<proteinExistence type="inferred from homology"/>
<dbReference type="GO" id="GO:0005783">
    <property type="term" value="C:endoplasmic reticulum"/>
    <property type="evidence" value="ECO:0007669"/>
    <property type="project" value="TreeGrafter"/>
</dbReference>
<dbReference type="PROSITE" id="PS50216">
    <property type="entry name" value="DHHC"/>
    <property type="match status" value="1"/>
</dbReference>
<sequence>MSEDKDLFFARAWDLNGLTEMPLDLSSSNTTRDCLYKLVAKLPVGRNPLEEANGSSKDVDFSTHSFTGLIGAFHTFFPNLEHSFVLGIFIATDIFLQGRFIFGPDVRSLALTIFLIVAPVAVFCVFVARKLSDDFSDHLEISIMVVAVVFTVYVLVLLLLTSGRDPGIIPRNAHPPEPEGFDGTADVGAGQTPQLRLPRIKEVEVNGATVKIKYCDTCMLYRPPRCSHCSICNNCVERFDHHCPWVGQCIGLVRGSWYQSTSIWKAMIKTPASIVLIVYTFISMWFVGGLTAFHLYLISTNQTTYENFRYRYNWRANPYNKGVVENFREIFCSSIPLSKNDFRVKVPREPALPTRPIGGGFMSPNMGKAVDDIEMGRKTVWGDMGAMADHGEGQLTNNDRMNIKDGELSEVSPDVMTAVKEGNRGGIHPRRSSWGRESRSWDMSPEVLALAARVGEPNHVGVSSSGSLTTEN</sequence>
<accession>A0A6A6NDY3</accession>
<evidence type="ECO:0000256" key="12">
    <source>
        <dbReference type="SAM" id="MobiDB-lite"/>
    </source>
</evidence>
<evidence type="ECO:0000259" key="13">
    <source>
        <dbReference type="Pfam" id="PF01529"/>
    </source>
</evidence>
<feature type="transmembrane region" description="Helical" evidence="11">
    <location>
        <begin position="84"/>
        <end position="102"/>
    </location>
</feature>
<keyword evidence="7" id="KW-0564">Palmitate</keyword>
<dbReference type="EC" id="2.3.1.225" evidence="11"/>
<keyword evidence="4 11" id="KW-0812">Transmembrane</keyword>
<dbReference type="InterPro" id="IPR039859">
    <property type="entry name" value="PFA4/ZDH16/20/ERF2-like"/>
</dbReference>
<evidence type="ECO:0000256" key="2">
    <source>
        <dbReference type="ARBA" id="ARBA00008574"/>
    </source>
</evidence>
<comment type="subcellular location">
    <subcellularLocation>
        <location evidence="1">Endomembrane system</location>
        <topology evidence="1">Multi-pass membrane protein</topology>
    </subcellularLocation>
</comment>
<comment type="catalytic activity">
    <reaction evidence="10 11">
        <text>L-cysteinyl-[protein] + hexadecanoyl-CoA = S-hexadecanoyl-L-cysteinyl-[protein] + CoA</text>
        <dbReference type="Rhea" id="RHEA:36683"/>
        <dbReference type="Rhea" id="RHEA-COMP:10131"/>
        <dbReference type="Rhea" id="RHEA-COMP:11032"/>
        <dbReference type="ChEBI" id="CHEBI:29950"/>
        <dbReference type="ChEBI" id="CHEBI:57287"/>
        <dbReference type="ChEBI" id="CHEBI:57379"/>
        <dbReference type="ChEBI" id="CHEBI:74151"/>
        <dbReference type="EC" id="2.3.1.225"/>
    </reaction>
</comment>
<keyword evidence="5 11" id="KW-1133">Transmembrane helix</keyword>
<feature type="transmembrane region" description="Helical" evidence="11">
    <location>
        <begin position="109"/>
        <end position="129"/>
    </location>
</feature>
<evidence type="ECO:0000256" key="7">
    <source>
        <dbReference type="ARBA" id="ARBA00023139"/>
    </source>
</evidence>
<dbReference type="EMBL" id="JAAGAX010000002">
    <property type="protein sequence ID" value="KAF2322929.1"/>
    <property type="molecule type" value="Genomic_DNA"/>
</dbReference>
<gene>
    <name evidence="14" type="ORF">GH714_032132</name>
</gene>
<dbReference type="GO" id="GO:0019706">
    <property type="term" value="F:protein-cysteine S-palmitoyltransferase activity"/>
    <property type="evidence" value="ECO:0007669"/>
    <property type="project" value="UniProtKB-EC"/>
</dbReference>
<dbReference type="GO" id="GO:0005794">
    <property type="term" value="C:Golgi apparatus"/>
    <property type="evidence" value="ECO:0007669"/>
    <property type="project" value="TreeGrafter"/>
</dbReference>
<evidence type="ECO:0000256" key="5">
    <source>
        <dbReference type="ARBA" id="ARBA00022989"/>
    </source>
</evidence>
<comment type="domain">
    <text evidence="11">The DHHC domain is required for palmitoyltransferase activity.</text>
</comment>
<feature type="region of interest" description="Disordered" evidence="12">
    <location>
        <begin position="422"/>
        <end position="441"/>
    </location>
</feature>
<organism evidence="14 15">
    <name type="scientific">Hevea brasiliensis</name>
    <name type="common">Para rubber tree</name>
    <name type="synonym">Siphonia brasiliensis</name>
    <dbReference type="NCBI Taxonomy" id="3981"/>
    <lineage>
        <taxon>Eukaryota</taxon>
        <taxon>Viridiplantae</taxon>
        <taxon>Streptophyta</taxon>
        <taxon>Embryophyta</taxon>
        <taxon>Tracheophyta</taxon>
        <taxon>Spermatophyta</taxon>
        <taxon>Magnoliopsida</taxon>
        <taxon>eudicotyledons</taxon>
        <taxon>Gunneridae</taxon>
        <taxon>Pentapetalae</taxon>
        <taxon>rosids</taxon>
        <taxon>fabids</taxon>
        <taxon>Malpighiales</taxon>
        <taxon>Euphorbiaceae</taxon>
        <taxon>Crotonoideae</taxon>
        <taxon>Micrandreae</taxon>
        <taxon>Hevea</taxon>
    </lineage>
</organism>
<comment type="similarity">
    <text evidence="2 11">Belongs to the DHHC palmitoyltransferase family.</text>
</comment>
<keyword evidence="6 11" id="KW-0472">Membrane</keyword>
<protein>
    <recommendedName>
        <fullName evidence="11">S-acyltransferase</fullName>
        <ecNumber evidence="11">2.3.1.225</ecNumber>
    </recommendedName>
    <alternativeName>
        <fullName evidence="11">Palmitoyltransferase</fullName>
    </alternativeName>
</protein>